<comment type="caution">
    <text evidence="1">The sequence shown here is derived from an EMBL/GenBank/DDBJ whole genome shotgun (WGS) entry which is preliminary data.</text>
</comment>
<protein>
    <submittedName>
        <fullName evidence="1">Uncharacterized protein</fullName>
    </submittedName>
</protein>
<gene>
    <name evidence="1" type="ORF">AFK24_21245</name>
</gene>
<dbReference type="OrthoDB" id="7025526at2"/>
<organism evidence="1 2">
    <name type="scientific">Pseudomonas syringae</name>
    <dbReference type="NCBI Taxonomy" id="317"/>
    <lineage>
        <taxon>Bacteria</taxon>
        <taxon>Pseudomonadati</taxon>
        <taxon>Pseudomonadota</taxon>
        <taxon>Gammaproteobacteria</taxon>
        <taxon>Pseudomonadales</taxon>
        <taxon>Pseudomonadaceae</taxon>
        <taxon>Pseudomonas</taxon>
    </lineage>
</organism>
<evidence type="ECO:0000313" key="1">
    <source>
        <dbReference type="EMBL" id="OCR23055.1"/>
    </source>
</evidence>
<evidence type="ECO:0000313" key="2">
    <source>
        <dbReference type="Proteomes" id="UP000093104"/>
    </source>
</evidence>
<reference evidence="1 2" key="1">
    <citation type="submission" date="2015-07" db="EMBL/GenBank/DDBJ databases">
        <title>Draft genome sequence of a diazotrophic, plant growth-promoting rhizobacterium of the Pseudomonas syringae complex.</title>
        <authorList>
            <person name="Patten C.L."/>
            <person name="Jeong H."/>
        </authorList>
    </citation>
    <scope>NUCLEOTIDE SEQUENCE [LARGE SCALE GENOMIC DNA]</scope>
    <source>
        <strain evidence="1 2">GR12-2</strain>
    </source>
</reference>
<dbReference type="Proteomes" id="UP000093104">
    <property type="component" value="Unassembled WGS sequence"/>
</dbReference>
<name>A0A1C7Z4F1_PSESX</name>
<dbReference type="RefSeq" id="WP_065835104.1">
    <property type="nucleotide sequence ID" value="NZ_LGSI01000060.1"/>
</dbReference>
<dbReference type="AlphaFoldDB" id="A0A1C7Z4F1"/>
<proteinExistence type="predicted"/>
<sequence>MSVSFIKEDGSLRCLSGHYLHEGRGDLHAFHKLAARQAALSNAQLSDQQAQLLGPQGLLMNFGRQIARLGRQAPLLEDVLELEDRESMELAEQSVRFVLGQHDRCTACDNPFSGNTRELLCCVVFDDGAPYTLAERYAASEALRQQDAQFFFRLIATTVNTVERRFVFQGLLEHFDHLLPIEQSIYPPDYRQVQQKHLDREETLYGKLELDKPVSKLLEEHSPEWLLENISTVNKRSG</sequence>
<dbReference type="EMBL" id="LGSI01000060">
    <property type="protein sequence ID" value="OCR23055.1"/>
    <property type="molecule type" value="Genomic_DNA"/>
</dbReference>
<accession>A0A1C7Z4F1</accession>